<sequence length="304" mass="35706">MCDRKKERRRIDDVDRISALPEPILQLVMSFLPFNQLVQISVLSKAWLQAWRTFPVLEIDEIKSRPNKWETIGNSRPYWEKLVQWRQRNKVAIRKLTFRSHDALNLANQCIRYAIANNVKELELEHMHPLDRWYSLPQMVLCSKSLNVLKLQGYKLESLPLGNDLNLSLRKLSLVLRFHKFSKVLNLRSRDCESVDVPGELRLILPHPLSGAKHLNFTFTYNQQPVYEGKIAECCKSLPISCWEHCIKEVEIDVNSTYFKMNMNTHEIHRISKVERFVFYEGENISEKIDSLAESGVSHLEEIY</sequence>
<keyword evidence="2" id="KW-1185">Reference proteome</keyword>
<reference evidence="2" key="1">
    <citation type="journal article" date="2023" name="Hortic. Res.">
        <title>A chromosome-level phased genome enabling allele-level studies in sweet orange: a case study on citrus Huanglongbing tolerance.</title>
        <authorList>
            <person name="Wu B."/>
            <person name="Yu Q."/>
            <person name="Deng Z."/>
            <person name="Duan Y."/>
            <person name="Luo F."/>
            <person name="Gmitter F. Jr."/>
        </authorList>
    </citation>
    <scope>NUCLEOTIDE SEQUENCE [LARGE SCALE GENOMIC DNA]</scope>
    <source>
        <strain evidence="2">cv. Valencia</strain>
    </source>
</reference>
<gene>
    <name evidence="1" type="ORF">KPL71_021305</name>
</gene>
<evidence type="ECO:0000313" key="1">
    <source>
        <dbReference type="EMBL" id="KAH9716022.1"/>
    </source>
</evidence>
<evidence type="ECO:0000313" key="2">
    <source>
        <dbReference type="Proteomes" id="UP000829398"/>
    </source>
</evidence>
<organism evidence="1 2">
    <name type="scientific">Citrus sinensis</name>
    <name type="common">Sweet orange</name>
    <name type="synonym">Citrus aurantium var. sinensis</name>
    <dbReference type="NCBI Taxonomy" id="2711"/>
    <lineage>
        <taxon>Eukaryota</taxon>
        <taxon>Viridiplantae</taxon>
        <taxon>Streptophyta</taxon>
        <taxon>Embryophyta</taxon>
        <taxon>Tracheophyta</taxon>
        <taxon>Spermatophyta</taxon>
        <taxon>Magnoliopsida</taxon>
        <taxon>eudicotyledons</taxon>
        <taxon>Gunneridae</taxon>
        <taxon>Pentapetalae</taxon>
        <taxon>rosids</taxon>
        <taxon>malvids</taxon>
        <taxon>Sapindales</taxon>
        <taxon>Rutaceae</taxon>
        <taxon>Aurantioideae</taxon>
        <taxon>Citrus</taxon>
    </lineage>
</organism>
<name>A0ACB8JDY5_CITSI</name>
<dbReference type="EMBL" id="CM039176">
    <property type="protein sequence ID" value="KAH9716022.1"/>
    <property type="molecule type" value="Genomic_DNA"/>
</dbReference>
<proteinExistence type="predicted"/>
<accession>A0ACB8JDY5</accession>
<comment type="caution">
    <text evidence="1">The sequence shown here is derived from an EMBL/GenBank/DDBJ whole genome shotgun (WGS) entry which is preliminary data.</text>
</comment>
<dbReference type="Proteomes" id="UP000829398">
    <property type="component" value="Chromosome 7"/>
</dbReference>
<protein>
    <submittedName>
        <fullName evidence="1">Uncharacterized protein</fullName>
    </submittedName>
</protein>